<organism evidence="1 2">
    <name type="scientific">Succinivibrio faecicola</name>
    <dbReference type="NCBI Taxonomy" id="2820300"/>
    <lineage>
        <taxon>Bacteria</taxon>
        <taxon>Pseudomonadati</taxon>
        <taxon>Pseudomonadota</taxon>
        <taxon>Gammaproteobacteria</taxon>
        <taxon>Aeromonadales</taxon>
        <taxon>Succinivibrionaceae</taxon>
        <taxon>Succinivibrio</taxon>
    </lineage>
</organism>
<keyword evidence="2" id="KW-1185">Reference proteome</keyword>
<protein>
    <submittedName>
        <fullName evidence="1">Uncharacterized protein</fullName>
    </submittedName>
</protein>
<dbReference type="Proteomes" id="UP000731465">
    <property type="component" value="Unassembled WGS sequence"/>
</dbReference>
<proteinExistence type="predicted"/>
<dbReference type="EMBL" id="JAGFNY010000001">
    <property type="protein sequence ID" value="MBW7569417.1"/>
    <property type="molecule type" value="Genomic_DNA"/>
</dbReference>
<evidence type="ECO:0000313" key="2">
    <source>
        <dbReference type="Proteomes" id="UP000731465"/>
    </source>
</evidence>
<accession>A0ABS7DE78</accession>
<reference evidence="1 2" key="1">
    <citation type="submission" date="2021-03" db="EMBL/GenBank/DDBJ databases">
        <title>Succinivibrio sp. nov. isolated from feces of cow.</title>
        <authorList>
            <person name="Choi J.-Y."/>
        </authorList>
    </citation>
    <scope>NUCLEOTIDE SEQUENCE [LARGE SCALE GENOMIC DNA]</scope>
    <source>
        <strain evidence="1 2">AGMB01872</strain>
    </source>
</reference>
<name>A0ABS7DE78_9GAMM</name>
<evidence type="ECO:0000313" key="1">
    <source>
        <dbReference type="EMBL" id="MBW7569417.1"/>
    </source>
</evidence>
<sequence length="327" mass="37851">MKQEHGLTRIPFYSELTVFNRESVANDAVALVLSVMLYWHSLEKYMRFNARNHLFLLARNLRLSPDTVKECLDYLCSLKILEKTQEIIKTNSENENKKEKLNEFYSLNFHNLNVALKEKDLDISVKVLKLAADDYFDIYSYISPSRLPVLQGLNGMIKDSLYEEASYQVCKIITGICAQKEYEDFSYKALAPGWRMLCQPPATAEDVVQRYLREGERCTDIDLTDGTIFIPDGTYFGTEKHRIWHSGKASEPRVLATAIYLAFCSVEKEMKFFSDLTIKELEPGIRLLHHFTKIKANIGEYYFDYNDLQGNDRLQAQSELEKIIATL</sequence>
<gene>
    <name evidence="1" type="ORF">J5V48_00705</name>
</gene>
<comment type="caution">
    <text evidence="1">The sequence shown here is derived from an EMBL/GenBank/DDBJ whole genome shotgun (WGS) entry which is preliminary data.</text>
</comment>
<dbReference type="RefSeq" id="WP_219935918.1">
    <property type="nucleotide sequence ID" value="NZ_JAGFNY010000001.1"/>
</dbReference>